<organism evidence="1">
    <name type="scientific">Rhizophora mucronata</name>
    <name type="common">Asiatic mangrove</name>
    <dbReference type="NCBI Taxonomy" id="61149"/>
    <lineage>
        <taxon>Eukaryota</taxon>
        <taxon>Viridiplantae</taxon>
        <taxon>Streptophyta</taxon>
        <taxon>Embryophyta</taxon>
        <taxon>Tracheophyta</taxon>
        <taxon>Spermatophyta</taxon>
        <taxon>Magnoliopsida</taxon>
        <taxon>eudicotyledons</taxon>
        <taxon>Gunneridae</taxon>
        <taxon>Pentapetalae</taxon>
        <taxon>rosids</taxon>
        <taxon>fabids</taxon>
        <taxon>Malpighiales</taxon>
        <taxon>Rhizophoraceae</taxon>
        <taxon>Rhizophora</taxon>
    </lineage>
</organism>
<proteinExistence type="predicted"/>
<name>A0A2P2KHF8_RHIMU</name>
<sequence>MLLVCLTCSYMAAGKSYRVSCIIYWCRKTKKMLYWVREVKIDDNLGFPWSYRVRFSSHLIIFFWHWFFSHLCMIPKGNALCHQTDKHSQSLFVLISIKFHNFIYCF</sequence>
<accession>A0A2P2KHF8</accession>
<dbReference type="AlphaFoldDB" id="A0A2P2KHF8"/>
<reference evidence="1" key="1">
    <citation type="submission" date="2018-02" db="EMBL/GenBank/DDBJ databases">
        <title>Rhizophora mucronata_Transcriptome.</title>
        <authorList>
            <person name="Meera S.P."/>
            <person name="Sreeshan A."/>
            <person name="Augustine A."/>
        </authorList>
    </citation>
    <scope>NUCLEOTIDE SEQUENCE</scope>
    <source>
        <tissue evidence="1">Leaf</tissue>
    </source>
</reference>
<evidence type="ECO:0000313" key="1">
    <source>
        <dbReference type="EMBL" id="MBX05140.1"/>
    </source>
</evidence>
<protein>
    <submittedName>
        <fullName evidence="1">Uncharacterized protein</fullName>
    </submittedName>
</protein>
<dbReference type="EMBL" id="GGEC01024656">
    <property type="protein sequence ID" value="MBX05140.1"/>
    <property type="molecule type" value="Transcribed_RNA"/>
</dbReference>